<dbReference type="EMBL" id="CABVGP010000003">
    <property type="protein sequence ID" value="VVJ23129.1"/>
    <property type="molecule type" value="Genomic_DNA"/>
</dbReference>
<dbReference type="PROSITE" id="PS51186">
    <property type="entry name" value="GNAT"/>
    <property type="match status" value="1"/>
</dbReference>
<dbReference type="AlphaFoldDB" id="A0A6I8M0K7"/>
<organism evidence="2 3">
    <name type="scientific">Amycolatopsis camponoti</name>
    <dbReference type="NCBI Taxonomy" id="2606593"/>
    <lineage>
        <taxon>Bacteria</taxon>
        <taxon>Bacillati</taxon>
        <taxon>Actinomycetota</taxon>
        <taxon>Actinomycetes</taxon>
        <taxon>Pseudonocardiales</taxon>
        <taxon>Pseudonocardiaceae</taxon>
        <taxon>Amycolatopsis</taxon>
    </lineage>
</organism>
<dbReference type="Pfam" id="PF00583">
    <property type="entry name" value="Acetyltransf_1"/>
    <property type="match status" value="1"/>
</dbReference>
<dbReference type="SUPFAM" id="SSF55729">
    <property type="entry name" value="Acyl-CoA N-acyltransferases (Nat)"/>
    <property type="match status" value="1"/>
</dbReference>
<sequence>MLSKGSNPAMSAIQAYVRKTAPRGRNTEQVGPFLATYSPGTAHPMLNYAIPDDGAKPTAAEIDALTEAYRRRDLLPRLEYFTDVAPDLENLLVEAGYALERRVPLMTCSPADRVDRPAPAEIRLRTPESAEDFRRMRAAQNIAFGEAPEISDAEVDRLKTTGRHLLAEEAGVVVGGGVALDIVDGTTEVAGIAVLEAYRRRGIAAALTARLTRDVHEAGAHTAFLTPGDLGIGTVYARVGYRPAGECVHLSLS</sequence>
<dbReference type="GO" id="GO:0016747">
    <property type="term" value="F:acyltransferase activity, transferring groups other than amino-acyl groups"/>
    <property type="evidence" value="ECO:0007669"/>
    <property type="project" value="InterPro"/>
</dbReference>
<dbReference type="Gene3D" id="3.40.630.30">
    <property type="match status" value="1"/>
</dbReference>
<protein>
    <submittedName>
        <fullName evidence="2">Acetyltransferase</fullName>
    </submittedName>
</protein>
<feature type="domain" description="N-acetyltransferase" evidence="1">
    <location>
        <begin position="120"/>
        <end position="253"/>
    </location>
</feature>
<keyword evidence="3" id="KW-1185">Reference proteome</keyword>
<dbReference type="Proteomes" id="UP000399805">
    <property type="component" value="Unassembled WGS sequence"/>
</dbReference>
<keyword evidence="2" id="KW-0808">Transferase</keyword>
<evidence type="ECO:0000313" key="2">
    <source>
        <dbReference type="EMBL" id="VVJ23129.1"/>
    </source>
</evidence>
<dbReference type="InterPro" id="IPR000182">
    <property type="entry name" value="GNAT_dom"/>
</dbReference>
<dbReference type="CDD" id="cd04301">
    <property type="entry name" value="NAT_SF"/>
    <property type="match status" value="1"/>
</dbReference>
<dbReference type="InterPro" id="IPR016181">
    <property type="entry name" value="Acyl_CoA_acyltransferase"/>
</dbReference>
<proteinExistence type="predicted"/>
<name>A0A6I8M0K7_9PSEU</name>
<accession>A0A6I8M0K7</accession>
<evidence type="ECO:0000259" key="1">
    <source>
        <dbReference type="PROSITE" id="PS51186"/>
    </source>
</evidence>
<reference evidence="2 3" key="1">
    <citation type="submission" date="2019-09" db="EMBL/GenBank/DDBJ databases">
        <authorList>
            <person name="Leyn A S."/>
        </authorList>
    </citation>
    <scope>NUCLEOTIDE SEQUENCE [LARGE SCALE GENOMIC DNA]</scope>
    <source>
        <strain evidence="2">AA231_1</strain>
    </source>
</reference>
<evidence type="ECO:0000313" key="3">
    <source>
        <dbReference type="Proteomes" id="UP000399805"/>
    </source>
</evidence>
<gene>
    <name evidence="2" type="ORF">AA23TX_08032</name>
</gene>